<keyword evidence="2" id="KW-0812">Transmembrane</keyword>
<reference evidence="3 4" key="1">
    <citation type="submission" date="2018-03" db="EMBL/GenBank/DDBJ databases">
        <title>Aeromonas veronii whole genome sequencing and analysis.</title>
        <authorList>
            <person name="Xie H."/>
            <person name="Liu T."/>
            <person name="Wang K."/>
        </authorList>
    </citation>
    <scope>NUCLEOTIDE SEQUENCE [LARGE SCALE GENOMIC DNA]</scope>
    <source>
        <strain evidence="3 4">XH.VA.1</strain>
    </source>
</reference>
<organism evidence="3 4">
    <name type="scientific">Aeromonas veronii</name>
    <dbReference type="NCBI Taxonomy" id="654"/>
    <lineage>
        <taxon>Bacteria</taxon>
        <taxon>Pseudomonadati</taxon>
        <taxon>Pseudomonadota</taxon>
        <taxon>Gammaproteobacteria</taxon>
        <taxon>Aeromonadales</taxon>
        <taxon>Aeromonadaceae</taxon>
        <taxon>Aeromonas</taxon>
    </lineage>
</organism>
<gene>
    <name evidence="3" type="ORF">DAA48_16010</name>
</gene>
<feature type="coiled-coil region" evidence="1">
    <location>
        <begin position="82"/>
        <end position="109"/>
    </location>
</feature>
<dbReference type="EMBL" id="PZKL01000037">
    <property type="protein sequence ID" value="PTH80068.1"/>
    <property type="molecule type" value="Genomic_DNA"/>
</dbReference>
<comment type="caution">
    <text evidence="3">The sequence shown here is derived from an EMBL/GenBank/DDBJ whole genome shotgun (WGS) entry which is preliminary data.</text>
</comment>
<feature type="transmembrane region" description="Helical" evidence="2">
    <location>
        <begin position="7"/>
        <end position="28"/>
    </location>
</feature>
<keyword evidence="1" id="KW-0175">Coiled coil</keyword>
<evidence type="ECO:0000256" key="1">
    <source>
        <dbReference type="SAM" id="Coils"/>
    </source>
</evidence>
<dbReference type="RefSeq" id="WP_107683951.1">
    <property type="nucleotide sequence ID" value="NZ_PZKL01000037.1"/>
</dbReference>
<feature type="transmembrane region" description="Helical" evidence="2">
    <location>
        <begin position="40"/>
        <end position="69"/>
    </location>
</feature>
<keyword evidence="2" id="KW-1133">Transmembrane helix</keyword>
<dbReference type="AlphaFoldDB" id="A0A2T4MZR2"/>
<evidence type="ECO:0000313" key="4">
    <source>
        <dbReference type="Proteomes" id="UP000241986"/>
    </source>
</evidence>
<name>A0A2T4MZR2_AERVE</name>
<evidence type="ECO:0000313" key="3">
    <source>
        <dbReference type="EMBL" id="PTH80068.1"/>
    </source>
</evidence>
<keyword evidence="2" id="KW-0472">Membrane</keyword>
<proteinExistence type="predicted"/>
<dbReference type="Proteomes" id="UP000241986">
    <property type="component" value="Unassembled WGS sequence"/>
</dbReference>
<evidence type="ECO:0000256" key="2">
    <source>
        <dbReference type="SAM" id="Phobius"/>
    </source>
</evidence>
<accession>A0A2T4MZR2</accession>
<sequence>MTELMAFFAGIVLSPTFVIALVFSGMFMEHIEYPRVSVSLLISGLILSGVLLGLSPILIGCMLVVYMAIGLPWSIFRWKINVSTLSNAFIELNNELKELEKNRTENEEDHSKEKFDSFKRRIVNSLPKYAQAIINYDEHVNVNNSHDVSARLTEESIRNDIKNLKIMIDPKKNITMIVSWVMWWPIGVAYHFGADMFRAIEEIIKKHFMSVFNKISSNAIRDVENAVLSNENQPGNEANQ</sequence>
<protein>
    <submittedName>
        <fullName evidence="3">Uncharacterized protein</fullName>
    </submittedName>
</protein>